<comment type="caution">
    <text evidence="2">The sequence shown here is derived from an EMBL/GenBank/DDBJ whole genome shotgun (WGS) entry which is preliminary data.</text>
</comment>
<evidence type="ECO:0000313" key="3">
    <source>
        <dbReference type="Proteomes" id="UP000462410"/>
    </source>
</evidence>
<dbReference type="InterPro" id="IPR036709">
    <property type="entry name" value="Autotransporte_beta_dom_sf"/>
</dbReference>
<dbReference type="GO" id="GO:0019867">
    <property type="term" value="C:outer membrane"/>
    <property type="evidence" value="ECO:0007669"/>
    <property type="project" value="InterPro"/>
</dbReference>
<feature type="domain" description="Autotransporter" evidence="1">
    <location>
        <begin position="1"/>
        <end position="236"/>
    </location>
</feature>
<dbReference type="NCBIfam" id="TIGR01414">
    <property type="entry name" value="autotrans_barl"/>
    <property type="match status" value="1"/>
</dbReference>
<sequence>LGVMAGYGNNHSSTGAVRTGYHSKGSVNGYSTGLYATWYADDETHNGAYLDTWAQYGWFDNHVKGDGLPGESWKSKGLTASLETGYAWKIGEFSSNYGNLNEWYVQPQAQLVWMGVKADELYESNGTLIESTGDGNVHTRLGVKTWIKRLNKMDDGKSREFSPFVEVNWLHNTRDFGVRMNGEPVYQDGTRNIGEVKTGVEGQINPHLNLWGNVRVQVGDKGYNDTSAMLGVKYTF</sequence>
<dbReference type="Gene3D" id="2.40.128.130">
    <property type="entry name" value="Autotransporter beta-domain"/>
    <property type="match status" value="1"/>
</dbReference>
<evidence type="ECO:0000313" key="2">
    <source>
        <dbReference type="EMBL" id="MWT22758.1"/>
    </source>
</evidence>
<protein>
    <submittedName>
        <fullName evidence="2">Autotransporter outer membrane beta-barrel domain-containing protein</fullName>
    </submittedName>
</protein>
<proteinExistence type="predicted"/>
<dbReference type="InterPro" id="IPR050909">
    <property type="entry name" value="Bact_Autotransporter_VF"/>
</dbReference>
<dbReference type="Pfam" id="PF03797">
    <property type="entry name" value="Autotransporter"/>
    <property type="match status" value="1"/>
</dbReference>
<dbReference type="PROSITE" id="PS51208">
    <property type="entry name" value="AUTOTRANSPORTER"/>
    <property type="match status" value="1"/>
</dbReference>
<dbReference type="Proteomes" id="UP000462410">
    <property type="component" value="Unassembled WGS sequence"/>
</dbReference>
<accession>A0A8T6A1J0</accession>
<dbReference type="AlphaFoldDB" id="A0A8T6A1J0"/>
<reference evidence="2 3" key="1">
    <citation type="submission" date="2019-12" db="EMBL/GenBank/DDBJ databases">
        <title>Enteriobacteria Tanzani isolates_8377-8380.</title>
        <authorList>
            <person name="Subbiah M."/>
            <person name="Call D."/>
        </authorList>
    </citation>
    <scope>NUCLEOTIDE SEQUENCE [LARGE SCALE GENOMIC DNA]</scope>
    <source>
        <strain evidence="2 3">8378wH8</strain>
    </source>
</reference>
<name>A0A8T6A1J0_ECOLX</name>
<dbReference type="PANTHER" id="PTHR12338:SF5">
    <property type="entry name" value="ANTIGEN 43-RELATED"/>
    <property type="match status" value="1"/>
</dbReference>
<dbReference type="EMBL" id="WTRC01000328">
    <property type="protein sequence ID" value="MWT22758.1"/>
    <property type="molecule type" value="Genomic_DNA"/>
</dbReference>
<dbReference type="InterPro" id="IPR006315">
    <property type="entry name" value="OM_autotransptr_brl_dom"/>
</dbReference>
<feature type="non-terminal residue" evidence="2">
    <location>
        <position position="1"/>
    </location>
</feature>
<gene>
    <name evidence="2" type="ORF">GP965_17885</name>
</gene>
<dbReference type="SMART" id="SM00869">
    <property type="entry name" value="Autotransporter"/>
    <property type="match status" value="1"/>
</dbReference>
<dbReference type="PANTHER" id="PTHR12338">
    <property type="entry name" value="AUTOTRANSPORTER"/>
    <property type="match status" value="1"/>
</dbReference>
<dbReference type="SUPFAM" id="SSF103515">
    <property type="entry name" value="Autotransporter"/>
    <property type="match status" value="1"/>
</dbReference>
<organism evidence="2 3">
    <name type="scientific">Escherichia coli</name>
    <dbReference type="NCBI Taxonomy" id="562"/>
    <lineage>
        <taxon>Bacteria</taxon>
        <taxon>Pseudomonadati</taxon>
        <taxon>Pseudomonadota</taxon>
        <taxon>Gammaproteobacteria</taxon>
        <taxon>Enterobacterales</taxon>
        <taxon>Enterobacteriaceae</taxon>
        <taxon>Escherichia</taxon>
    </lineage>
</organism>
<evidence type="ECO:0000259" key="1">
    <source>
        <dbReference type="PROSITE" id="PS51208"/>
    </source>
</evidence>
<dbReference type="InterPro" id="IPR005546">
    <property type="entry name" value="Autotransporte_beta"/>
</dbReference>